<feature type="non-terminal residue" evidence="9">
    <location>
        <position position="318"/>
    </location>
</feature>
<dbReference type="Pfam" id="PF00083">
    <property type="entry name" value="Sugar_tr"/>
    <property type="match status" value="1"/>
</dbReference>
<dbReference type="PANTHER" id="PTHR23511:SF34">
    <property type="entry name" value="SYNAPTIC VESICLE GLYCOPROTEIN 2"/>
    <property type="match status" value="1"/>
</dbReference>
<feature type="transmembrane region" description="Helical" evidence="7">
    <location>
        <begin position="156"/>
        <end position="177"/>
    </location>
</feature>
<dbReference type="SUPFAM" id="SSF103473">
    <property type="entry name" value="MFS general substrate transporter"/>
    <property type="match status" value="1"/>
</dbReference>
<dbReference type="PROSITE" id="PS00217">
    <property type="entry name" value="SUGAR_TRANSPORT_2"/>
    <property type="match status" value="1"/>
</dbReference>
<dbReference type="GO" id="GO:0022857">
    <property type="term" value="F:transmembrane transporter activity"/>
    <property type="evidence" value="ECO:0007669"/>
    <property type="project" value="InterPro"/>
</dbReference>
<keyword evidence="4 7" id="KW-1133">Transmembrane helix</keyword>
<protein>
    <submittedName>
        <fullName evidence="9">Major facilitator superfamily MFS_1</fullName>
    </submittedName>
</protein>
<keyword evidence="5 7" id="KW-0472">Membrane</keyword>
<comment type="subcellular location">
    <subcellularLocation>
        <location evidence="1">Membrane</location>
        <topology evidence="1">Multi-pass membrane protein</topology>
    </subcellularLocation>
</comment>
<dbReference type="InterPro" id="IPR020846">
    <property type="entry name" value="MFS_dom"/>
</dbReference>
<name>T1BPT5_9ZZZZ</name>
<feature type="transmembrane region" description="Helical" evidence="7">
    <location>
        <begin position="299"/>
        <end position="316"/>
    </location>
</feature>
<sequence>MPRRRFASSDARLRTRSETAFRDAARTSEEPDSLNDAERSPHSEPQRRILARLDRLPLWPHDKAVLWVVGFGYLMAFFDITNVSFALPVFTKVFGLRPAQEALPITSSLIGYVVGSWIGSVLADLYGRKRGIFSATLLFSIGSVFTAFSFSAGAMIVGRLVTGMGIGAEIAVISAYISEMAPAGLRGRYTAMANVFAMVGLGIVPVVALGLVPQFSWGWRAMFLLGSLGLLTFLALPSLPESPRWLVSKGRCREAESIIEAAEGRARRRTGRPLPPVPDIPPETESRGFPAAALFRRPFRKRMTLLLVLWFVWYLGTY</sequence>
<dbReference type="EMBL" id="AUZX01004083">
    <property type="protein sequence ID" value="EQD71872.1"/>
    <property type="molecule type" value="Genomic_DNA"/>
</dbReference>
<feature type="transmembrane region" description="Helical" evidence="7">
    <location>
        <begin position="64"/>
        <end position="90"/>
    </location>
</feature>
<dbReference type="Gene3D" id="1.20.1250.20">
    <property type="entry name" value="MFS general substrate transporter like domains"/>
    <property type="match status" value="1"/>
</dbReference>
<dbReference type="AlphaFoldDB" id="T1BPT5"/>
<dbReference type="InterPro" id="IPR036259">
    <property type="entry name" value="MFS_trans_sf"/>
</dbReference>
<feature type="compositionally biased region" description="Basic and acidic residues" evidence="6">
    <location>
        <begin position="11"/>
        <end position="29"/>
    </location>
</feature>
<evidence type="ECO:0000256" key="1">
    <source>
        <dbReference type="ARBA" id="ARBA00004141"/>
    </source>
</evidence>
<dbReference type="InterPro" id="IPR005828">
    <property type="entry name" value="MFS_sugar_transport-like"/>
</dbReference>
<evidence type="ECO:0000256" key="6">
    <source>
        <dbReference type="SAM" id="MobiDB-lite"/>
    </source>
</evidence>
<accession>T1BPT5</accession>
<dbReference type="GO" id="GO:0016020">
    <property type="term" value="C:membrane"/>
    <property type="evidence" value="ECO:0007669"/>
    <property type="project" value="UniProtKB-SubCell"/>
</dbReference>
<evidence type="ECO:0000256" key="3">
    <source>
        <dbReference type="ARBA" id="ARBA00022692"/>
    </source>
</evidence>
<proteinExistence type="predicted"/>
<keyword evidence="3 7" id="KW-0812">Transmembrane</keyword>
<feature type="domain" description="Major facilitator superfamily (MFS) profile" evidence="8">
    <location>
        <begin position="65"/>
        <end position="318"/>
    </location>
</feature>
<comment type="caution">
    <text evidence="9">The sequence shown here is derived from an EMBL/GenBank/DDBJ whole genome shotgun (WGS) entry which is preliminary data.</text>
</comment>
<reference evidence="9" key="1">
    <citation type="submission" date="2013-08" db="EMBL/GenBank/DDBJ databases">
        <authorList>
            <person name="Mendez C."/>
            <person name="Richter M."/>
            <person name="Ferrer M."/>
            <person name="Sanchez J."/>
        </authorList>
    </citation>
    <scope>NUCLEOTIDE SEQUENCE</scope>
</reference>
<dbReference type="PROSITE" id="PS00216">
    <property type="entry name" value="SUGAR_TRANSPORT_1"/>
    <property type="match status" value="1"/>
</dbReference>
<evidence type="ECO:0000313" key="9">
    <source>
        <dbReference type="EMBL" id="EQD71872.1"/>
    </source>
</evidence>
<keyword evidence="2" id="KW-0813">Transport</keyword>
<evidence type="ECO:0000256" key="7">
    <source>
        <dbReference type="SAM" id="Phobius"/>
    </source>
</evidence>
<reference evidence="9" key="2">
    <citation type="journal article" date="2014" name="ISME J.">
        <title>Microbial stratification in low pH oxic and suboxic macroscopic growths along an acid mine drainage.</title>
        <authorList>
            <person name="Mendez-Garcia C."/>
            <person name="Mesa V."/>
            <person name="Sprenger R.R."/>
            <person name="Richter M."/>
            <person name="Diez M.S."/>
            <person name="Solano J."/>
            <person name="Bargiela R."/>
            <person name="Golyshina O.V."/>
            <person name="Manteca A."/>
            <person name="Ramos J.L."/>
            <person name="Gallego J.R."/>
            <person name="Llorente I."/>
            <person name="Martins Dos Santos V.A."/>
            <person name="Jensen O.N."/>
            <person name="Pelaez A.I."/>
            <person name="Sanchez J."/>
            <person name="Ferrer M."/>
        </authorList>
    </citation>
    <scope>NUCLEOTIDE SEQUENCE</scope>
</reference>
<evidence type="ECO:0000256" key="5">
    <source>
        <dbReference type="ARBA" id="ARBA00023136"/>
    </source>
</evidence>
<evidence type="ECO:0000259" key="8">
    <source>
        <dbReference type="PROSITE" id="PS50850"/>
    </source>
</evidence>
<evidence type="ECO:0000256" key="2">
    <source>
        <dbReference type="ARBA" id="ARBA00022448"/>
    </source>
</evidence>
<dbReference type="InterPro" id="IPR005829">
    <property type="entry name" value="Sugar_transporter_CS"/>
</dbReference>
<feature type="transmembrane region" description="Helical" evidence="7">
    <location>
        <begin position="102"/>
        <end position="125"/>
    </location>
</feature>
<gene>
    <name evidence="9" type="ORF">B1A_05593</name>
</gene>
<feature type="transmembrane region" description="Helical" evidence="7">
    <location>
        <begin position="132"/>
        <end position="150"/>
    </location>
</feature>
<feature type="transmembrane region" description="Helical" evidence="7">
    <location>
        <begin position="217"/>
        <end position="236"/>
    </location>
</feature>
<feature type="compositionally biased region" description="Basic and acidic residues" evidence="6">
    <location>
        <begin position="36"/>
        <end position="45"/>
    </location>
</feature>
<dbReference type="PANTHER" id="PTHR23511">
    <property type="entry name" value="SYNAPTIC VESICLE GLYCOPROTEIN 2"/>
    <property type="match status" value="1"/>
</dbReference>
<feature type="transmembrane region" description="Helical" evidence="7">
    <location>
        <begin position="189"/>
        <end position="211"/>
    </location>
</feature>
<dbReference type="PROSITE" id="PS50850">
    <property type="entry name" value="MFS"/>
    <property type="match status" value="1"/>
</dbReference>
<organism evidence="9">
    <name type="scientific">mine drainage metagenome</name>
    <dbReference type="NCBI Taxonomy" id="410659"/>
    <lineage>
        <taxon>unclassified sequences</taxon>
        <taxon>metagenomes</taxon>
        <taxon>ecological metagenomes</taxon>
    </lineage>
</organism>
<feature type="region of interest" description="Disordered" evidence="6">
    <location>
        <begin position="1"/>
        <end position="45"/>
    </location>
</feature>
<evidence type="ECO:0000256" key="4">
    <source>
        <dbReference type="ARBA" id="ARBA00022989"/>
    </source>
</evidence>